<evidence type="ECO:0000313" key="6">
    <source>
        <dbReference type="Proteomes" id="UP000297245"/>
    </source>
</evidence>
<dbReference type="OrthoDB" id="3027122at2759"/>
<name>A0A4S8L583_DENBC</name>
<dbReference type="Gene3D" id="3.40.50.300">
    <property type="entry name" value="P-loop containing nucleotide triphosphate hydrolases"/>
    <property type="match status" value="1"/>
</dbReference>
<feature type="domain" description="Nephrocystin 3-like N-terminal" evidence="4">
    <location>
        <begin position="67"/>
        <end position="226"/>
    </location>
</feature>
<dbReference type="SUPFAM" id="SSF52540">
    <property type="entry name" value="P-loop containing nucleoside triphosphate hydrolases"/>
    <property type="match status" value="1"/>
</dbReference>
<evidence type="ECO:0000256" key="3">
    <source>
        <dbReference type="PROSITE-ProRule" id="PRU00221"/>
    </source>
</evidence>
<dbReference type="AlphaFoldDB" id="A0A4S8L583"/>
<dbReference type="CDD" id="cd00200">
    <property type="entry name" value="WD40"/>
    <property type="match status" value="1"/>
</dbReference>
<feature type="repeat" description="WD" evidence="3">
    <location>
        <begin position="967"/>
        <end position="1008"/>
    </location>
</feature>
<keyword evidence="1 3" id="KW-0853">WD repeat</keyword>
<evidence type="ECO:0000313" key="5">
    <source>
        <dbReference type="EMBL" id="THU83503.1"/>
    </source>
</evidence>
<feature type="repeat" description="WD" evidence="3">
    <location>
        <begin position="673"/>
        <end position="714"/>
    </location>
</feature>
<dbReference type="PRINTS" id="PR00320">
    <property type="entry name" value="GPROTEINBRPT"/>
</dbReference>
<feature type="repeat" description="WD" evidence="3">
    <location>
        <begin position="638"/>
        <end position="672"/>
    </location>
</feature>
<feature type="repeat" description="WD" evidence="3">
    <location>
        <begin position="841"/>
        <end position="882"/>
    </location>
</feature>
<dbReference type="SMART" id="SM00320">
    <property type="entry name" value="WD40"/>
    <property type="match status" value="9"/>
</dbReference>
<protein>
    <submittedName>
        <fullName evidence="5">Mycorrhiza-induced WD40-repeat domain protein</fullName>
    </submittedName>
</protein>
<dbReference type="EMBL" id="ML179659">
    <property type="protein sequence ID" value="THU83503.1"/>
    <property type="molecule type" value="Genomic_DNA"/>
</dbReference>
<accession>A0A4S8L583</accession>
<sequence length="1091" mass="119624">MSILCDVFQMDTQLNIDTNVTEILERLNSGIIDRLRYEGTSYDTRISSYGAARECMEGTRIKVLADLESWALGDGSKKVYWVVGMAGTGKSTILHTLCHNLDDKHLLGGSFFCSRASNDASNARLIIPSIALSLASTSLSIKSHIVAALKDEPKLAERTHIDLRKQFQKLIYDPMRTSLKQSITKYKIIVIDALDECLELEQVSALIRIILDFARHIPLKFVIASRDEGPIRKAFRFSSDIRDDFVLHEVEKDVVEGDITTYLTRELEVIHNRERDDDEASNSWPPQDQLSTLVDHSGTLFIYAATAVRYISDGSYLYKARLQILSTQVSVSKTGFGSSLDDLYGGILKEACKSLDEGEISHMRELVSIVVFLQNPLSLKAITSLSKLSSHKYLSRLASVIHIPINNDSDAVVTPFHSSFPDFLNDITRCSQQRCPSFGALIPSEGHEMLALRCLQLMNTELKYNICDAPKEQTISHRGTTNKLYETKTISAALGYSCVYWVSHLSKVQELGSDLVNALEDFLKKHLLHWMECLSLLNKLETGVKSLANARTSLSQFKETTHELVLVVDDAWHFLQMSFPIIQQHGMEAYQSALVWLPTQSLICELYAEAVPQAPRVTLGLPQAWGPTEITIQTGYDVMAVAFSPDGSQLASGSSDNTVQIWNTATGQEEAKLEGHAALVSSVAFSPDGSQLASGSFDNTVCIWNTATGQEEAKLEGHTDRVLSVAFSPDGSQLASGSVDNTVRIWNTVTGQEEAKLEGHTNRVRSVAFSPDGSQLASGSDDKTVLIWNTATGQEEAKLEGHTAGVSSVAFSPDGSQLASGSVDTTVQIWNTATGQEEAKLEGHTYQVWSVAFSPDGSQLASGSDDKTVRIWNTATGQKEVKLEGHTDWVRSVAFSPDGSQLASGSDDNTVRIWNTATGQEEAKLEAHAAQVWSVAFSPDGSQLASGSSDNTVQIWNTATGQEEAKLEGHTARVSSVAFSPDGSQLASGSSDNTVRIWNTATGQEEAKLEVWIWNPATGQKESSSHGTKWPWEQHGTSGILHLHEDRDWIVGPLHDCWIPPHNQDILTFSYFGSRAAFGLRSGKVIIVDMA</sequence>
<dbReference type="Gene3D" id="2.130.10.10">
    <property type="entry name" value="YVTN repeat-like/Quinoprotein amine dehydrogenase"/>
    <property type="match status" value="4"/>
</dbReference>
<evidence type="ECO:0000256" key="2">
    <source>
        <dbReference type="ARBA" id="ARBA00022737"/>
    </source>
</evidence>
<evidence type="ECO:0000259" key="4">
    <source>
        <dbReference type="Pfam" id="PF24883"/>
    </source>
</evidence>
<dbReference type="PROSITE" id="PS00678">
    <property type="entry name" value="WD_REPEATS_1"/>
    <property type="match status" value="8"/>
</dbReference>
<dbReference type="InterPro" id="IPR056884">
    <property type="entry name" value="NPHP3-like_N"/>
</dbReference>
<proteinExistence type="predicted"/>
<dbReference type="Proteomes" id="UP000297245">
    <property type="component" value="Unassembled WGS sequence"/>
</dbReference>
<dbReference type="PANTHER" id="PTHR19848">
    <property type="entry name" value="WD40 REPEAT PROTEIN"/>
    <property type="match status" value="1"/>
</dbReference>
<dbReference type="InterPro" id="IPR036322">
    <property type="entry name" value="WD40_repeat_dom_sf"/>
</dbReference>
<feature type="repeat" description="WD" evidence="3">
    <location>
        <begin position="757"/>
        <end position="798"/>
    </location>
</feature>
<dbReference type="PROSITE" id="PS50082">
    <property type="entry name" value="WD_REPEATS_2"/>
    <property type="match status" value="9"/>
</dbReference>
<feature type="repeat" description="WD" evidence="3">
    <location>
        <begin position="925"/>
        <end position="966"/>
    </location>
</feature>
<dbReference type="PANTHER" id="PTHR19848:SF8">
    <property type="entry name" value="F-BOX AND WD REPEAT DOMAIN CONTAINING 7"/>
    <property type="match status" value="1"/>
</dbReference>
<dbReference type="InterPro" id="IPR015943">
    <property type="entry name" value="WD40/YVTN_repeat-like_dom_sf"/>
</dbReference>
<dbReference type="SUPFAM" id="SSF50978">
    <property type="entry name" value="WD40 repeat-like"/>
    <property type="match status" value="2"/>
</dbReference>
<dbReference type="InterPro" id="IPR019775">
    <property type="entry name" value="WD40_repeat_CS"/>
</dbReference>
<dbReference type="InterPro" id="IPR001680">
    <property type="entry name" value="WD40_rpt"/>
</dbReference>
<dbReference type="PROSITE" id="PS50294">
    <property type="entry name" value="WD_REPEATS_REGION"/>
    <property type="match status" value="9"/>
</dbReference>
<dbReference type="Pfam" id="PF25173">
    <property type="entry name" value="Beta-prop_WDR3_1st"/>
    <property type="match status" value="1"/>
</dbReference>
<feature type="repeat" description="WD" evidence="3">
    <location>
        <begin position="715"/>
        <end position="756"/>
    </location>
</feature>
<feature type="repeat" description="WD" evidence="3">
    <location>
        <begin position="883"/>
        <end position="924"/>
    </location>
</feature>
<evidence type="ECO:0000256" key="1">
    <source>
        <dbReference type="ARBA" id="ARBA00022574"/>
    </source>
</evidence>
<dbReference type="InterPro" id="IPR027417">
    <property type="entry name" value="P-loop_NTPase"/>
</dbReference>
<dbReference type="Pfam" id="PF00400">
    <property type="entry name" value="WD40"/>
    <property type="match status" value="4"/>
</dbReference>
<keyword evidence="6" id="KW-1185">Reference proteome</keyword>
<gene>
    <name evidence="5" type="ORF">K435DRAFT_930525</name>
</gene>
<dbReference type="InterPro" id="IPR020472">
    <property type="entry name" value="WD40_PAC1"/>
</dbReference>
<dbReference type="Pfam" id="PF24883">
    <property type="entry name" value="NPHP3_N"/>
    <property type="match status" value="1"/>
</dbReference>
<feature type="repeat" description="WD" evidence="3">
    <location>
        <begin position="799"/>
        <end position="840"/>
    </location>
</feature>
<reference evidence="5 6" key="1">
    <citation type="journal article" date="2019" name="Nat. Ecol. Evol.">
        <title>Megaphylogeny resolves global patterns of mushroom evolution.</title>
        <authorList>
            <person name="Varga T."/>
            <person name="Krizsan K."/>
            <person name="Foldi C."/>
            <person name="Dima B."/>
            <person name="Sanchez-Garcia M."/>
            <person name="Sanchez-Ramirez S."/>
            <person name="Szollosi G.J."/>
            <person name="Szarkandi J.G."/>
            <person name="Papp V."/>
            <person name="Albert L."/>
            <person name="Andreopoulos W."/>
            <person name="Angelini C."/>
            <person name="Antonin V."/>
            <person name="Barry K.W."/>
            <person name="Bougher N.L."/>
            <person name="Buchanan P."/>
            <person name="Buyck B."/>
            <person name="Bense V."/>
            <person name="Catcheside P."/>
            <person name="Chovatia M."/>
            <person name="Cooper J."/>
            <person name="Damon W."/>
            <person name="Desjardin D."/>
            <person name="Finy P."/>
            <person name="Geml J."/>
            <person name="Haridas S."/>
            <person name="Hughes K."/>
            <person name="Justo A."/>
            <person name="Karasinski D."/>
            <person name="Kautmanova I."/>
            <person name="Kiss B."/>
            <person name="Kocsube S."/>
            <person name="Kotiranta H."/>
            <person name="LaButti K.M."/>
            <person name="Lechner B.E."/>
            <person name="Liimatainen K."/>
            <person name="Lipzen A."/>
            <person name="Lukacs Z."/>
            <person name="Mihaltcheva S."/>
            <person name="Morgado L.N."/>
            <person name="Niskanen T."/>
            <person name="Noordeloos M.E."/>
            <person name="Ohm R.A."/>
            <person name="Ortiz-Santana B."/>
            <person name="Ovrebo C."/>
            <person name="Racz N."/>
            <person name="Riley R."/>
            <person name="Savchenko A."/>
            <person name="Shiryaev A."/>
            <person name="Soop K."/>
            <person name="Spirin V."/>
            <person name="Szebenyi C."/>
            <person name="Tomsovsky M."/>
            <person name="Tulloss R.E."/>
            <person name="Uehling J."/>
            <person name="Grigoriev I.V."/>
            <person name="Vagvolgyi C."/>
            <person name="Papp T."/>
            <person name="Martin F.M."/>
            <person name="Miettinen O."/>
            <person name="Hibbett D.S."/>
            <person name="Nagy L.G."/>
        </authorList>
    </citation>
    <scope>NUCLEOTIDE SEQUENCE [LARGE SCALE GENOMIC DNA]</scope>
    <source>
        <strain evidence="5 6">CBS 962.96</strain>
    </source>
</reference>
<keyword evidence="2" id="KW-0677">Repeat</keyword>
<organism evidence="5 6">
    <name type="scientific">Dendrothele bispora (strain CBS 962.96)</name>
    <dbReference type="NCBI Taxonomy" id="1314807"/>
    <lineage>
        <taxon>Eukaryota</taxon>
        <taxon>Fungi</taxon>
        <taxon>Dikarya</taxon>
        <taxon>Basidiomycota</taxon>
        <taxon>Agaricomycotina</taxon>
        <taxon>Agaricomycetes</taxon>
        <taxon>Agaricomycetidae</taxon>
        <taxon>Agaricales</taxon>
        <taxon>Agaricales incertae sedis</taxon>
        <taxon>Dendrothele</taxon>
    </lineage>
</organism>